<evidence type="ECO:0000313" key="1">
    <source>
        <dbReference type="EMBL" id="PYI13457.1"/>
    </source>
</evidence>
<evidence type="ECO:0000313" key="2">
    <source>
        <dbReference type="Proteomes" id="UP000249829"/>
    </source>
</evidence>
<proteinExistence type="predicted"/>
<dbReference type="AlphaFoldDB" id="A0A2V5HNC6"/>
<keyword evidence="2" id="KW-1185">Reference proteome</keyword>
<dbReference type="OMA" id="RTPERIC"/>
<accession>A0A2V5HNC6</accession>
<dbReference type="EMBL" id="KZ825243">
    <property type="protein sequence ID" value="PYI13457.1"/>
    <property type="molecule type" value="Genomic_DNA"/>
</dbReference>
<dbReference type="Proteomes" id="UP000249829">
    <property type="component" value="Unassembled WGS sequence"/>
</dbReference>
<organism evidence="1 2">
    <name type="scientific">Aspergillus violaceofuscus (strain CBS 115571)</name>
    <dbReference type="NCBI Taxonomy" id="1450538"/>
    <lineage>
        <taxon>Eukaryota</taxon>
        <taxon>Fungi</taxon>
        <taxon>Dikarya</taxon>
        <taxon>Ascomycota</taxon>
        <taxon>Pezizomycotina</taxon>
        <taxon>Eurotiomycetes</taxon>
        <taxon>Eurotiomycetidae</taxon>
        <taxon>Eurotiales</taxon>
        <taxon>Aspergillaceae</taxon>
        <taxon>Aspergillus</taxon>
    </lineage>
</organism>
<reference evidence="1 2" key="1">
    <citation type="submission" date="2018-02" db="EMBL/GenBank/DDBJ databases">
        <title>The genomes of Aspergillus section Nigri reveals drivers in fungal speciation.</title>
        <authorList>
            <consortium name="DOE Joint Genome Institute"/>
            <person name="Vesth T.C."/>
            <person name="Nybo J."/>
            <person name="Theobald S."/>
            <person name="Brandl J."/>
            <person name="Frisvad J.C."/>
            <person name="Nielsen K.F."/>
            <person name="Lyhne E.K."/>
            <person name="Kogle M.E."/>
            <person name="Kuo A."/>
            <person name="Riley R."/>
            <person name="Clum A."/>
            <person name="Nolan M."/>
            <person name="Lipzen A."/>
            <person name="Salamov A."/>
            <person name="Henrissat B."/>
            <person name="Wiebenga A."/>
            <person name="De vries R.P."/>
            <person name="Grigoriev I.V."/>
            <person name="Mortensen U.H."/>
            <person name="Andersen M.R."/>
            <person name="Baker S.E."/>
        </authorList>
    </citation>
    <scope>NUCLEOTIDE SEQUENCE [LARGE SCALE GENOMIC DNA]</scope>
    <source>
        <strain evidence="1 2">CBS 115571</strain>
    </source>
</reference>
<gene>
    <name evidence="1" type="ORF">BO99DRAFT_438248</name>
</gene>
<sequence>MECYGLTRTPHYGYEAYRHQNSSPRSTWESLIRGYFPPHEGFVIKTGSPEPVHSAQAHGGQYEGRGYDWLTVHTAGTGTHLTLIGGHSAFKGTDWPYLLSMWPHNDARHPRFSFAGIVQGDWVRFYVHHPQYGFWALGLRGLGAKTAFDNRTDASWIHQFLAQFRLFARTPERICETSLQEFGLPYNRLSADGRWRALADYCLPQRAMTF</sequence>
<name>A0A2V5HNC6_ASPV1</name>
<protein>
    <submittedName>
        <fullName evidence="1">Uncharacterized protein</fullName>
    </submittedName>
</protein>